<evidence type="ECO:0000259" key="3">
    <source>
        <dbReference type="Pfam" id="PF03061"/>
    </source>
</evidence>
<comment type="caution">
    <text evidence="4">The sequence shown here is derived from an EMBL/GenBank/DDBJ whole genome shotgun (WGS) entry which is preliminary data.</text>
</comment>
<reference evidence="4 5" key="1">
    <citation type="journal article" date="2019" name="Int. J. Syst. Evol. Microbiol.">
        <title>The Global Catalogue of Microorganisms (GCM) 10K type strain sequencing project: providing services to taxonomists for standard genome sequencing and annotation.</title>
        <authorList>
            <consortium name="The Broad Institute Genomics Platform"/>
            <consortium name="The Broad Institute Genome Sequencing Center for Infectious Disease"/>
            <person name="Wu L."/>
            <person name="Ma J."/>
        </authorList>
    </citation>
    <scope>NUCLEOTIDE SEQUENCE [LARGE SCALE GENOMIC DNA]</scope>
    <source>
        <strain evidence="4 5">CGMCC 1.12237</strain>
    </source>
</reference>
<feature type="domain" description="Thioesterase" evidence="3">
    <location>
        <begin position="59"/>
        <end position="127"/>
    </location>
</feature>
<dbReference type="InterPro" id="IPR003736">
    <property type="entry name" value="PAAI_dom"/>
</dbReference>
<dbReference type="EMBL" id="JBHSKX010000002">
    <property type="protein sequence ID" value="MFC5367303.1"/>
    <property type="molecule type" value="Genomic_DNA"/>
</dbReference>
<dbReference type="PANTHER" id="PTHR21660:SF1">
    <property type="entry name" value="ACYL-COENZYME A THIOESTERASE 13"/>
    <property type="match status" value="1"/>
</dbReference>
<organism evidence="4 5">
    <name type="scientific">Salinirubrum litoreum</name>
    <dbReference type="NCBI Taxonomy" id="1126234"/>
    <lineage>
        <taxon>Archaea</taxon>
        <taxon>Methanobacteriati</taxon>
        <taxon>Methanobacteriota</taxon>
        <taxon>Stenosarchaea group</taxon>
        <taxon>Halobacteria</taxon>
        <taxon>Halobacteriales</taxon>
        <taxon>Haloferacaceae</taxon>
        <taxon>Salinirubrum</taxon>
    </lineage>
</organism>
<protein>
    <submittedName>
        <fullName evidence="4">PaaI family thioesterase</fullName>
        <ecNumber evidence="4">3.1.2.-</ecNumber>
    </submittedName>
</protein>
<dbReference type="NCBIfam" id="TIGR00369">
    <property type="entry name" value="unchar_dom_1"/>
    <property type="match status" value="1"/>
</dbReference>
<accession>A0ABD5RBJ0</accession>
<dbReference type="InterPro" id="IPR039298">
    <property type="entry name" value="ACOT13"/>
</dbReference>
<dbReference type="PANTHER" id="PTHR21660">
    <property type="entry name" value="THIOESTERASE SUPERFAMILY MEMBER-RELATED"/>
    <property type="match status" value="1"/>
</dbReference>
<dbReference type="Pfam" id="PF03061">
    <property type="entry name" value="4HBT"/>
    <property type="match status" value="1"/>
</dbReference>
<dbReference type="CDD" id="cd03443">
    <property type="entry name" value="PaaI_thioesterase"/>
    <property type="match status" value="1"/>
</dbReference>
<proteinExistence type="inferred from homology"/>
<gene>
    <name evidence="4" type="ORF">ACFPJ5_10150</name>
</gene>
<sequence length="150" mass="15964">MSDDEEFPPGVAEVIREAVENQHGYLSWLNTSVDDIDWGRCVLTVPFDDKLTNTQEPPTMHGGIAATLIDTAGGLALRTTLDEFDGGVATVNLNVNYLLPASGDLTATAEVVRSGSTIGVSDILVESPTPDGEQARETVAVGQGAYRLFR</sequence>
<dbReference type="InterPro" id="IPR029069">
    <property type="entry name" value="HotDog_dom_sf"/>
</dbReference>
<comment type="similarity">
    <text evidence="1">Belongs to the thioesterase PaaI family.</text>
</comment>
<name>A0ABD5RBJ0_9EURY</name>
<keyword evidence="2 4" id="KW-0378">Hydrolase</keyword>
<dbReference type="EC" id="3.1.2.-" evidence="4"/>
<dbReference type="Gene3D" id="3.10.129.10">
    <property type="entry name" value="Hotdog Thioesterase"/>
    <property type="match status" value="1"/>
</dbReference>
<dbReference type="RefSeq" id="WP_227229563.1">
    <property type="nucleotide sequence ID" value="NZ_JAJCVJ010000002.1"/>
</dbReference>
<dbReference type="SUPFAM" id="SSF54637">
    <property type="entry name" value="Thioesterase/thiol ester dehydrase-isomerase"/>
    <property type="match status" value="1"/>
</dbReference>
<keyword evidence="5" id="KW-1185">Reference proteome</keyword>
<dbReference type="InterPro" id="IPR006683">
    <property type="entry name" value="Thioestr_dom"/>
</dbReference>
<evidence type="ECO:0000256" key="1">
    <source>
        <dbReference type="ARBA" id="ARBA00008324"/>
    </source>
</evidence>
<evidence type="ECO:0000313" key="5">
    <source>
        <dbReference type="Proteomes" id="UP001596201"/>
    </source>
</evidence>
<dbReference type="AlphaFoldDB" id="A0ABD5RBJ0"/>
<dbReference type="Proteomes" id="UP001596201">
    <property type="component" value="Unassembled WGS sequence"/>
</dbReference>
<evidence type="ECO:0000313" key="4">
    <source>
        <dbReference type="EMBL" id="MFC5367303.1"/>
    </source>
</evidence>
<evidence type="ECO:0000256" key="2">
    <source>
        <dbReference type="ARBA" id="ARBA00022801"/>
    </source>
</evidence>
<dbReference type="GO" id="GO:0016787">
    <property type="term" value="F:hydrolase activity"/>
    <property type="evidence" value="ECO:0007669"/>
    <property type="project" value="UniProtKB-KW"/>
</dbReference>